<gene>
    <name evidence="3" type="ORF">QYE76_055007</name>
</gene>
<protein>
    <recommendedName>
        <fullName evidence="5">Pistil-specific extensin-like protein</fullName>
    </recommendedName>
</protein>
<keyword evidence="1 2" id="KW-0732">Signal</keyword>
<dbReference type="GO" id="GO:0071944">
    <property type="term" value="C:cell periphery"/>
    <property type="evidence" value="ECO:0007669"/>
    <property type="project" value="TreeGrafter"/>
</dbReference>
<keyword evidence="4" id="KW-1185">Reference proteome</keyword>
<sequence>MASLARCLLVCLFPLVILSLGGLPSRGSAMGLPRPPPSMNFTVAVEGYVWCKGCRYDGYVQSKDASPLQNAAVMLRCRHENSTWSLWGATDASGHFTIQTAKLVAPFRSRDCTAYVLGSPVRACRLDLKPRWNKGLPLKLRKFVPVSDVGLQALYSTGDFLFAPNVPGKC</sequence>
<organism evidence="3 4">
    <name type="scientific">Lolium multiflorum</name>
    <name type="common">Italian ryegrass</name>
    <name type="synonym">Lolium perenne subsp. multiflorum</name>
    <dbReference type="NCBI Taxonomy" id="4521"/>
    <lineage>
        <taxon>Eukaryota</taxon>
        <taxon>Viridiplantae</taxon>
        <taxon>Streptophyta</taxon>
        <taxon>Embryophyta</taxon>
        <taxon>Tracheophyta</taxon>
        <taxon>Spermatophyta</taxon>
        <taxon>Magnoliopsida</taxon>
        <taxon>Liliopsida</taxon>
        <taxon>Poales</taxon>
        <taxon>Poaceae</taxon>
        <taxon>BOP clade</taxon>
        <taxon>Pooideae</taxon>
        <taxon>Poodae</taxon>
        <taxon>Poeae</taxon>
        <taxon>Poeae Chloroplast Group 2 (Poeae type)</taxon>
        <taxon>Loliodinae</taxon>
        <taxon>Loliinae</taxon>
        <taxon>Lolium</taxon>
    </lineage>
</organism>
<dbReference type="PANTHER" id="PTHR33470">
    <property type="entry name" value="OS01G0164075 PROTEIN"/>
    <property type="match status" value="1"/>
</dbReference>
<evidence type="ECO:0000313" key="4">
    <source>
        <dbReference type="Proteomes" id="UP001231189"/>
    </source>
</evidence>
<name>A0AAD8WNI9_LOLMU</name>
<dbReference type="Pfam" id="PF01190">
    <property type="entry name" value="Pollen_Ole_e_1"/>
    <property type="match status" value="1"/>
</dbReference>
<dbReference type="PANTHER" id="PTHR33470:SF52">
    <property type="entry name" value="OS01G0725900 PROTEIN"/>
    <property type="match status" value="1"/>
</dbReference>
<dbReference type="AlphaFoldDB" id="A0AAD8WNI9"/>
<evidence type="ECO:0000256" key="2">
    <source>
        <dbReference type="SAM" id="SignalP"/>
    </source>
</evidence>
<dbReference type="Proteomes" id="UP001231189">
    <property type="component" value="Unassembled WGS sequence"/>
</dbReference>
<comment type="caution">
    <text evidence="3">The sequence shown here is derived from an EMBL/GenBank/DDBJ whole genome shotgun (WGS) entry which is preliminary data.</text>
</comment>
<evidence type="ECO:0008006" key="5">
    <source>
        <dbReference type="Google" id="ProtNLM"/>
    </source>
</evidence>
<proteinExistence type="predicted"/>
<reference evidence="3" key="1">
    <citation type="submission" date="2023-07" db="EMBL/GenBank/DDBJ databases">
        <title>A chromosome-level genome assembly of Lolium multiflorum.</title>
        <authorList>
            <person name="Chen Y."/>
            <person name="Copetti D."/>
            <person name="Kolliker R."/>
            <person name="Studer B."/>
        </authorList>
    </citation>
    <scope>NUCLEOTIDE SEQUENCE</scope>
    <source>
        <strain evidence="3">02402/16</strain>
        <tissue evidence="3">Leaf</tissue>
    </source>
</reference>
<feature type="chain" id="PRO_5042211714" description="Pistil-specific extensin-like protein" evidence="2">
    <location>
        <begin position="30"/>
        <end position="170"/>
    </location>
</feature>
<feature type="signal peptide" evidence="2">
    <location>
        <begin position="1"/>
        <end position="29"/>
    </location>
</feature>
<accession>A0AAD8WNI9</accession>
<evidence type="ECO:0000256" key="1">
    <source>
        <dbReference type="ARBA" id="ARBA00022729"/>
    </source>
</evidence>
<dbReference type="EMBL" id="JAUUTY010000003">
    <property type="protein sequence ID" value="KAK1666848.1"/>
    <property type="molecule type" value="Genomic_DNA"/>
</dbReference>
<evidence type="ECO:0000313" key="3">
    <source>
        <dbReference type="EMBL" id="KAK1666848.1"/>
    </source>
</evidence>